<reference evidence="1 2" key="1">
    <citation type="submission" date="2016-11" db="EMBL/GenBank/DDBJ databases">
        <authorList>
            <person name="Jaros S."/>
            <person name="Januszkiewicz K."/>
            <person name="Wedrychowicz H."/>
        </authorList>
    </citation>
    <scope>NUCLEOTIDE SEQUENCE [LARGE SCALE GENOMIC DNA]</scope>
    <source>
        <strain evidence="1 2">DSM 15480</strain>
    </source>
</reference>
<dbReference type="Proteomes" id="UP000184301">
    <property type="component" value="Unassembled WGS sequence"/>
</dbReference>
<gene>
    <name evidence="1" type="ORF">SAMN02745243_03765</name>
</gene>
<accession>A0A1M6VGG8</accession>
<name>A0A1M6VGG8_9FIRM</name>
<dbReference type="RefSeq" id="WP_073113053.1">
    <property type="nucleotide sequence ID" value="NZ_FQZY01000089.1"/>
</dbReference>
<proteinExistence type="predicted"/>
<dbReference type="AlphaFoldDB" id="A0A1M6VGG8"/>
<evidence type="ECO:0000313" key="1">
    <source>
        <dbReference type="EMBL" id="SHK80603.1"/>
    </source>
</evidence>
<organism evidence="1 2">
    <name type="scientific">Hespellia stercorisuis DSM 15480</name>
    <dbReference type="NCBI Taxonomy" id="1121950"/>
    <lineage>
        <taxon>Bacteria</taxon>
        <taxon>Bacillati</taxon>
        <taxon>Bacillota</taxon>
        <taxon>Clostridia</taxon>
        <taxon>Lachnospirales</taxon>
        <taxon>Lachnospiraceae</taxon>
        <taxon>Hespellia</taxon>
    </lineage>
</organism>
<dbReference type="STRING" id="1121950.SAMN02745243_03765"/>
<protein>
    <submittedName>
        <fullName evidence="1">Uncharacterized protein</fullName>
    </submittedName>
</protein>
<evidence type="ECO:0000313" key="2">
    <source>
        <dbReference type="Proteomes" id="UP000184301"/>
    </source>
</evidence>
<keyword evidence="2" id="KW-1185">Reference proteome</keyword>
<dbReference type="EMBL" id="FQZY01000089">
    <property type="protein sequence ID" value="SHK80603.1"/>
    <property type="molecule type" value="Genomic_DNA"/>
</dbReference>
<sequence>MEKIIEVKAKVSVDDSEVDRVIDKLEKVIELEKELQAIQSSMESSNSIDLDGHSIAKAVLKANRDTY</sequence>